<keyword evidence="4 9" id="KW-0378">Hydrolase</keyword>
<dbReference type="KEGG" id="bdr:105228870"/>
<dbReference type="RefSeq" id="XP_011207165.2">
    <property type="nucleotide sequence ID" value="XM_011208863.4"/>
</dbReference>
<organism evidence="12">
    <name type="scientific">Bactrocera dorsalis</name>
    <name type="common">Oriental fruit fly</name>
    <name type="synonym">Dacus dorsalis</name>
    <dbReference type="NCBI Taxonomy" id="27457"/>
    <lineage>
        <taxon>Eukaryota</taxon>
        <taxon>Metazoa</taxon>
        <taxon>Ecdysozoa</taxon>
        <taxon>Arthropoda</taxon>
        <taxon>Hexapoda</taxon>
        <taxon>Insecta</taxon>
        <taxon>Pterygota</taxon>
        <taxon>Neoptera</taxon>
        <taxon>Endopterygota</taxon>
        <taxon>Diptera</taxon>
        <taxon>Brachycera</taxon>
        <taxon>Muscomorpha</taxon>
        <taxon>Tephritoidea</taxon>
        <taxon>Tephritidae</taxon>
        <taxon>Bactrocera</taxon>
        <taxon>Bactrocera</taxon>
    </lineage>
</organism>
<comment type="catalytic activity">
    <reaction evidence="7 9">
        <text>dUTP + H2O = dUMP + diphosphate + H(+)</text>
        <dbReference type="Rhea" id="RHEA:10248"/>
        <dbReference type="ChEBI" id="CHEBI:15377"/>
        <dbReference type="ChEBI" id="CHEBI:15378"/>
        <dbReference type="ChEBI" id="CHEBI:33019"/>
        <dbReference type="ChEBI" id="CHEBI:61555"/>
        <dbReference type="ChEBI" id="CHEBI:246422"/>
        <dbReference type="EC" id="3.6.1.23"/>
    </reaction>
</comment>
<dbReference type="OrthoDB" id="419889at2759"/>
<dbReference type="EC" id="3.6.1.23" evidence="9"/>
<dbReference type="SUPFAM" id="SSF51283">
    <property type="entry name" value="dUTPase-like"/>
    <property type="match status" value="1"/>
</dbReference>
<dbReference type="InterPro" id="IPR033704">
    <property type="entry name" value="dUTPase_trimeric"/>
</dbReference>
<dbReference type="UniPathway" id="UPA00610">
    <property type="reaction ID" value="UER00666"/>
</dbReference>
<comment type="function">
    <text evidence="8">Catalyzes the cleavage of 2'-deoxyuridine 5'-triphosphate (dUTP) into 2'-deoxyuridine 5'-monophosphate (dUMP) and inorganic pyrophosphate and through its action efficiently prevents uracil misincorporation into DNA and at the same time provides dUMP, the substrate for de novo thymidylate biosynthesis. Inhibits peroxisome proliferator-activated receptor (PPAR) activity by binding of its N-terminal to PPAR, preventing the latter's dimerization with retinoid X receptor. Essential for embryonic development.</text>
</comment>
<sequence>MARIIASFAKITIPKLAGELTGVIDLHIRSCTQKVGSVMSTVEVLKKKLEDVESPLPKKMKIESNCVLRFAKLTEHALAPVRGSPRAAGLDLKSAYDVKIPARGKAVVKTDLQVQVPEGSYGRVAPRSGLAVKNFIDVGAGVVDEDYRGNLGVVLFNHSDEDFEVKRGDRIAQFICERIFYPELEEVDKLDDTERGAGGFGSTGIKEIVAKNGNGTAAMETEEVKDKVEESKVDGKTDESKEVAKDEKPKNGDTVPEETNGTTAAATA</sequence>
<comment type="cofactor">
    <cofactor evidence="1 9">
        <name>Mg(2+)</name>
        <dbReference type="ChEBI" id="CHEBI:18420"/>
    </cofactor>
</comment>
<keyword evidence="6 9" id="KW-0546">Nucleotide metabolism</keyword>
<comment type="pathway">
    <text evidence="2 9">Pyrimidine metabolism; dUMP biosynthesis; dUMP from dCTP (dUTP route): step 2/2.</text>
</comment>
<name>A0A034VXR2_BACDO</name>
<keyword evidence="5 9" id="KW-0460">Magnesium</keyword>
<protein>
    <recommendedName>
        <fullName evidence="9">Deoxyuridine 5'-triphosphate nucleotidohydrolase</fullName>
        <shortName evidence="9">dUTPase</shortName>
        <ecNumber evidence="9">3.6.1.23</ecNumber>
    </recommendedName>
    <alternativeName>
        <fullName evidence="9">dUTP pyrophosphatase</fullName>
    </alternativeName>
</protein>
<dbReference type="PANTHER" id="PTHR11241">
    <property type="entry name" value="DEOXYURIDINE 5'-TRIPHOSPHATE NUCLEOTIDOHYDROLASE"/>
    <property type="match status" value="1"/>
</dbReference>
<comment type="function">
    <text evidence="9">Involved in nucleotide metabolism via production of dUMP, the immediate precursor of thymidine nucleotides, and decreases the intracellular concentration of dUTP so that uracil cannot be incorporated into DNA.</text>
</comment>
<dbReference type="InterPro" id="IPR036157">
    <property type="entry name" value="dUTPase-like_sf"/>
</dbReference>
<accession>A0A034VXR2</accession>
<evidence type="ECO:0000256" key="7">
    <source>
        <dbReference type="ARBA" id="ARBA00047686"/>
    </source>
</evidence>
<dbReference type="InterPro" id="IPR008181">
    <property type="entry name" value="dUTPase"/>
</dbReference>
<evidence type="ECO:0000256" key="2">
    <source>
        <dbReference type="ARBA" id="ARBA00005142"/>
    </source>
</evidence>
<dbReference type="GO" id="GO:0006226">
    <property type="term" value="P:dUMP biosynthetic process"/>
    <property type="evidence" value="ECO:0007669"/>
    <property type="project" value="UniProtKB-UniRule"/>
</dbReference>
<evidence type="ECO:0000256" key="3">
    <source>
        <dbReference type="ARBA" id="ARBA00006581"/>
    </source>
</evidence>
<evidence type="ECO:0000256" key="1">
    <source>
        <dbReference type="ARBA" id="ARBA00001946"/>
    </source>
</evidence>
<evidence type="ECO:0000259" key="11">
    <source>
        <dbReference type="Pfam" id="PF00692"/>
    </source>
</evidence>
<dbReference type="CDD" id="cd07557">
    <property type="entry name" value="trimeric_dUTPase"/>
    <property type="match status" value="1"/>
</dbReference>
<dbReference type="NCBIfam" id="NF001862">
    <property type="entry name" value="PRK00601.1"/>
    <property type="match status" value="1"/>
</dbReference>
<evidence type="ECO:0000313" key="12">
    <source>
        <dbReference type="EMBL" id="JAC48106.1"/>
    </source>
</evidence>
<gene>
    <name evidence="12" type="primary">DUT</name>
</gene>
<proteinExistence type="inferred from homology"/>
<feature type="compositionally biased region" description="Basic and acidic residues" evidence="10">
    <location>
        <begin position="222"/>
        <end position="251"/>
    </location>
</feature>
<dbReference type="GO" id="GO:0046081">
    <property type="term" value="P:dUTP catabolic process"/>
    <property type="evidence" value="ECO:0007669"/>
    <property type="project" value="UniProtKB-UniRule"/>
</dbReference>
<dbReference type="FunFam" id="2.70.40.10:FF:000004">
    <property type="entry name" value="Deoxyuridine triphosphatase"/>
    <property type="match status" value="1"/>
</dbReference>
<dbReference type="Gene3D" id="2.70.40.10">
    <property type="match status" value="1"/>
</dbReference>
<evidence type="ECO:0000256" key="9">
    <source>
        <dbReference type="RuleBase" id="RU367024"/>
    </source>
</evidence>
<reference evidence="12" key="1">
    <citation type="journal article" date="2014" name="BMC Genomics">
        <title>Characterizing the developmental transcriptome of the oriental fruit fly, Bactrocera dorsalis (Diptera: Tephritidae) through comparative genomic analysis with Drosophila melanogaster utilizing modENCODE datasets.</title>
        <authorList>
            <person name="Geib S.M."/>
            <person name="Calla B."/>
            <person name="Hall B."/>
            <person name="Hou S."/>
            <person name="Manoukis N.C."/>
        </authorList>
    </citation>
    <scope>NUCLEOTIDE SEQUENCE</scope>
    <source>
        <strain evidence="12">Punador</strain>
    </source>
</reference>
<dbReference type="Pfam" id="PF00692">
    <property type="entry name" value="dUTPase"/>
    <property type="match status" value="1"/>
</dbReference>
<comment type="similarity">
    <text evidence="3 9">Belongs to the dUTPase family.</text>
</comment>
<dbReference type="GO" id="GO:0000287">
    <property type="term" value="F:magnesium ion binding"/>
    <property type="evidence" value="ECO:0007669"/>
    <property type="project" value="UniProtKB-UniRule"/>
</dbReference>
<evidence type="ECO:0000256" key="10">
    <source>
        <dbReference type="SAM" id="MobiDB-lite"/>
    </source>
</evidence>
<evidence type="ECO:0000256" key="6">
    <source>
        <dbReference type="ARBA" id="ARBA00023080"/>
    </source>
</evidence>
<dbReference type="NCBIfam" id="TIGR00576">
    <property type="entry name" value="dut"/>
    <property type="match status" value="1"/>
</dbReference>
<dbReference type="InterPro" id="IPR029054">
    <property type="entry name" value="dUTPase-like"/>
</dbReference>
<feature type="domain" description="dUTPase-like" evidence="11">
    <location>
        <begin position="79"/>
        <end position="204"/>
    </location>
</feature>
<keyword evidence="9" id="KW-0479">Metal-binding</keyword>
<feature type="region of interest" description="Disordered" evidence="10">
    <location>
        <begin position="211"/>
        <end position="268"/>
    </location>
</feature>
<dbReference type="PANTHER" id="PTHR11241:SF0">
    <property type="entry name" value="DEOXYURIDINE 5'-TRIPHOSPHATE NUCLEOTIDOHYDROLASE"/>
    <property type="match status" value="1"/>
</dbReference>
<dbReference type="GeneID" id="105228870"/>
<evidence type="ECO:0000256" key="8">
    <source>
        <dbReference type="ARBA" id="ARBA00057946"/>
    </source>
</evidence>
<evidence type="ECO:0000256" key="4">
    <source>
        <dbReference type="ARBA" id="ARBA00022801"/>
    </source>
</evidence>
<dbReference type="AlphaFoldDB" id="A0A034VXR2"/>
<dbReference type="EMBL" id="GAKP01010846">
    <property type="protein sequence ID" value="JAC48106.1"/>
    <property type="molecule type" value="Transcribed_RNA"/>
</dbReference>
<dbReference type="GO" id="GO:0004170">
    <property type="term" value="F:dUTP diphosphatase activity"/>
    <property type="evidence" value="ECO:0007669"/>
    <property type="project" value="UniProtKB-UniRule"/>
</dbReference>
<dbReference type="CTD" id="34529"/>
<evidence type="ECO:0000256" key="5">
    <source>
        <dbReference type="ARBA" id="ARBA00022842"/>
    </source>
</evidence>